<keyword evidence="2" id="KW-1133">Transmembrane helix</keyword>
<evidence type="ECO:0000259" key="4">
    <source>
        <dbReference type="PROSITE" id="PS50268"/>
    </source>
</evidence>
<reference evidence="5" key="1">
    <citation type="submission" date="2014-12" db="EMBL/GenBank/DDBJ databases">
        <title>Insight into the proteome of Arion vulgaris.</title>
        <authorList>
            <person name="Aradska J."/>
            <person name="Bulat T."/>
            <person name="Smidak R."/>
            <person name="Sarate P."/>
            <person name="Gangsoo J."/>
            <person name="Sialana F."/>
            <person name="Bilban M."/>
            <person name="Lubec G."/>
        </authorList>
    </citation>
    <scope>NUCLEOTIDE SEQUENCE</scope>
    <source>
        <tissue evidence="5">Skin</tissue>
    </source>
</reference>
<feature type="domain" description="Cadherin" evidence="4">
    <location>
        <begin position="1"/>
        <end position="76"/>
    </location>
</feature>
<feature type="domain" description="Cadherin" evidence="4">
    <location>
        <begin position="77"/>
        <end position="146"/>
    </location>
</feature>
<name>A0A0B6YN85_9EUPU</name>
<evidence type="ECO:0000256" key="1">
    <source>
        <dbReference type="ARBA" id="ARBA00022692"/>
    </source>
</evidence>
<dbReference type="PANTHER" id="PTHR24026:SF126">
    <property type="entry name" value="PROTOCADHERIN FAT 4"/>
    <property type="match status" value="1"/>
</dbReference>
<dbReference type="EMBL" id="HACG01010055">
    <property type="protein sequence ID" value="CEK56920.1"/>
    <property type="molecule type" value="Transcribed_RNA"/>
</dbReference>
<dbReference type="SUPFAM" id="SSF49313">
    <property type="entry name" value="Cadherin-like"/>
    <property type="match status" value="2"/>
</dbReference>
<dbReference type="InterPro" id="IPR002126">
    <property type="entry name" value="Cadherin-like_dom"/>
</dbReference>
<evidence type="ECO:0000256" key="2">
    <source>
        <dbReference type="ARBA" id="ARBA00022989"/>
    </source>
</evidence>
<dbReference type="AlphaFoldDB" id="A0A0B6YN85"/>
<dbReference type="CDD" id="cd11304">
    <property type="entry name" value="Cadherin_repeat"/>
    <property type="match status" value="2"/>
</dbReference>
<accession>A0A0B6YN85</accession>
<evidence type="ECO:0000256" key="3">
    <source>
        <dbReference type="PROSITE-ProRule" id="PRU00043"/>
    </source>
</evidence>
<keyword evidence="2" id="KW-0472">Membrane</keyword>
<dbReference type="InterPro" id="IPR015919">
    <property type="entry name" value="Cadherin-like_sf"/>
</dbReference>
<evidence type="ECO:0000313" key="5">
    <source>
        <dbReference type="EMBL" id="CEK56920.1"/>
    </source>
</evidence>
<dbReference type="PRINTS" id="PR00205">
    <property type="entry name" value="CADHERIN"/>
</dbReference>
<dbReference type="GO" id="GO:0007156">
    <property type="term" value="P:homophilic cell adhesion via plasma membrane adhesion molecules"/>
    <property type="evidence" value="ECO:0007669"/>
    <property type="project" value="InterPro"/>
</dbReference>
<keyword evidence="1" id="KW-0812">Transmembrane</keyword>
<sequence length="146" mass="15690">DKPNTPASLITFETICQPDLLTIDRYSGDVIVKSDIDWEKVKVIRCIVYASSVAAVKNTATLTVTVNNINDGSPVFPMSFYSMSVFENTPAGTTIASITATDPEQDTLTYSIGSSIFNINSSTGAVTLNSIPDYETQTSYLVSITA</sequence>
<feature type="non-terminal residue" evidence="5">
    <location>
        <position position="146"/>
    </location>
</feature>
<dbReference type="PROSITE" id="PS50268">
    <property type="entry name" value="CADHERIN_2"/>
    <property type="match status" value="2"/>
</dbReference>
<dbReference type="Gene3D" id="2.60.40.60">
    <property type="entry name" value="Cadherins"/>
    <property type="match status" value="2"/>
</dbReference>
<dbReference type="GO" id="GO:0005509">
    <property type="term" value="F:calcium ion binding"/>
    <property type="evidence" value="ECO:0007669"/>
    <property type="project" value="UniProtKB-UniRule"/>
</dbReference>
<protein>
    <recommendedName>
        <fullName evidence="4">Cadherin domain-containing protein</fullName>
    </recommendedName>
</protein>
<gene>
    <name evidence="5" type="primary">ORF28845</name>
</gene>
<dbReference type="Pfam" id="PF00028">
    <property type="entry name" value="Cadherin"/>
    <property type="match status" value="1"/>
</dbReference>
<feature type="non-terminal residue" evidence="5">
    <location>
        <position position="1"/>
    </location>
</feature>
<dbReference type="PANTHER" id="PTHR24026">
    <property type="entry name" value="FAT ATYPICAL CADHERIN-RELATED"/>
    <property type="match status" value="1"/>
</dbReference>
<proteinExistence type="predicted"/>
<keyword evidence="3" id="KW-0106">Calcium</keyword>
<organism evidence="5">
    <name type="scientific">Arion vulgaris</name>
    <dbReference type="NCBI Taxonomy" id="1028688"/>
    <lineage>
        <taxon>Eukaryota</taxon>
        <taxon>Metazoa</taxon>
        <taxon>Spiralia</taxon>
        <taxon>Lophotrochozoa</taxon>
        <taxon>Mollusca</taxon>
        <taxon>Gastropoda</taxon>
        <taxon>Heterobranchia</taxon>
        <taxon>Euthyneura</taxon>
        <taxon>Panpulmonata</taxon>
        <taxon>Eupulmonata</taxon>
        <taxon>Stylommatophora</taxon>
        <taxon>Helicina</taxon>
        <taxon>Arionoidea</taxon>
        <taxon>Arionidae</taxon>
        <taxon>Arion</taxon>
    </lineage>
</organism>
<dbReference type="GO" id="GO:0005886">
    <property type="term" value="C:plasma membrane"/>
    <property type="evidence" value="ECO:0007669"/>
    <property type="project" value="UniProtKB-SubCell"/>
</dbReference>